<protein>
    <submittedName>
        <fullName evidence="2">Glycerophosphodiester phosphodiesterase</fullName>
        <ecNumber evidence="2">3.1.4.46</ecNumber>
    </submittedName>
</protein>
<evidence type="ECO:0000313" key="2">
    <source>
        <dbReference type="EMBL" id="MPM22227.1"/>
    </source>
</evidence>
<reference evidence="2" key="1">
    <citation type="submission" date="2019-08" db="EMBL/GenBank/DDBJ databases">
        <authorList>
            <person name="Kucharzyk K."/>
            <person name="Murdoch R.W."/>
            <person name="Higgins S."/>
            <person name="Loffler F."/>
        </authorList>
    </citation>
    <scope>NUCLEOTIDE SEQUENCE</scope>
</reference>
<name>A0A644Y256_9ZZZZ</name>
<dbReference type="SUPFAM" id="SSF51695">
    <property type="entry name" value="PLC-like phosphodiesterases"/>
    <property type="match status" value="1"/>
</dbReference>
<dbReference type="PANTHER" id="PTHR46211:SF1">
    <property type="entry name" value="GLYCEROPHOSPHODIESTER PHOSPHODIESTERASE, CYTOPLASMIC"/>
    <property type="match status" value="1"/>
</dbReference>
<dbReference type="PANTHER" id="PTHR46211">
    <property type="entry name" value="GLYCEROPHOSPHORYL DIESTER PHOSPHODIESTERASE"/>
    <property type="match status" value="1"/>
</dbReference>
<dbReference type="PROSITE" id="PS51704">
    <property type="entry name" value="GP_PDE"/>
    <property type="match status" value="1"/>
</dbReference>
<accession>A0A644Y256</accession>
<proteinExistence type="predicted"/>
<sequence>MRVFAHRGYSGLYPENTMLAFDKAREAGCKAMELDVHLSKDGELVIIHDEMLDRTTNAKGLVCSHTLAELQAFNAGTEEQFQAIPSLDTYCRWAKQHGIFTNVEIKTNLIYYPGIEEKVLALLEKYNLIEQTLISSFNHGSVIRMRQLCESIQCAFLVGGRGLANVGSYAKNFKVEYYHPDGAFLTKAAVDECKDQGVGVNVWTIDDLGLLHKMITWNVDGVFTNHCAPVLALLGEKHA</sequence>
<evidence type="ECO:0000259" key="1">
    <source>
        <dbReference type="PROSITE" id="PS51704"/>
    </source>
</evidence>
<organism evidence="2">
    <name type="scientific">bioreactor metagenome</name>
    <dbReference type="NCBI Taxonomy" id="1076179"/>
    <lineage>
        <taxon>unclassified sequences</taxon>
        <taxon>metagenomes</taxon>
        <taxon>ecological metagenomes</taxon>
    </lineage>
</organism>
<feature type="domain" description="GP-PDE" evidence="1">
    <location>
        <begin position="1"/>
        <end position="234"/>
    </location>
</feature>
<dbReference type="InterPro" id="IPR017946">
    <property type="entry name" value="PLC-like_Pdiesterase_TIM-brl"/>
</dbReference>
<dbReference type="Gene3D" id="3.20.20.190">
    <property type="entry name" value="Phosphatidylinositol (PI) phosphodiesterase"/>
    <property type="match status" value="1"/>
</dbReference>
<comment type="caution">
    <text evidence="2">The sequence shown here is derived from an EMBL/GenBank/DDBJ whole genome shotgun (WGS) entry which is preliminary data.</text>
</comment>
<gene>
    <name evidence="2" type="primary">glpQ_10</name>
    <name evidence="2" type="ORF">SDC9_68678</name>
</gene>
<dbReference type="CDD" id="cd08563">
    <property type="entry name" value="GDPD_TtGDE_like"/>
    <property type="match status" value="1"/>
</dbReference>
<dbReference type="AlphaFoldDB" id="A0A644Y256"/>
<dbReference type="Pfam" id="PF03009">
    <property type="entry name" value="GDPD"/>
    <property type="match status" value="1"/>
</dbReference>
<dbReference type="PROSITE" id="PS50007">
    <property type="entry name" value="PIPLC_X_DOMAIN"/>
    <property type="match status" value="1"/>
</dbReference>
<dbReference type="GO" id="GO:0008889">
    <property type="term" value="F:glycerophosphodiester phosphodiesterase activity"/>
    <property type="evidence" value="ECO:0007669"/>
    <property type="project" value="UniProtKB-EC"/>
</dbReference>
<dbReference type="EMBL" id="VSSQ01003762">
    <property type="protein sequence ID" value="MPM22227.1"/>
    <property type="molecule type" value="Genomic_DNA"/>
</dbReference>
<keyword evidence="2" id="KW-0378">Hydrolase</keyword>
<dbReference type="GO" id="GO:0006629">
    <property type="term" value="P:lipid metabolic process"/>
    <property type="evidence" value="ECO:0007669"/>
    <property type="project" value="InterPro"/>
</dbReference>
<dbReference type="EC" id="3.1.4.46" evidence="2"/>
<dbReference type="InterPro" id="IPR030395">
    <property type="entry name" value="GP_PDE_dom"/>
</dbReference>